<evidence type="ECO:0000259" key="1">
    <source>
        <dbReference type="Pfam" id="PF20167"/>
    </source>
</evidence>
<accession>A0AAD9UAQ7</accession>
<keyword evidence="3" id="KW-1185">Reference proteome</keyword>
<dbReference type="AlphaFoldDB" id="A0AAD9UAQ7"/>
<dbReference type="Pfam" id="PF20167">
    <property type="entry name" value="Transposase_32"/>
    <property type="match status" value="1"/>
</dbReference>
<evidence type="ECO:0000313" key="3">
    <source>
        <dbReference type="Proteomes" id="UP001280121"/>
    </source>
</evidence>
<feature type="domain" description="Putative plant transposon protein" evidence="1">
    <location>
        <begin position="56"/>
        <end position="236"/>
    </location>
</feature>
<proteinExistence type="predicted"/>
<dbReference type="EMBL" id="JANJYI010000005">
    <property type="protein sequence ID" value="KAK2650667.1"/>
    <property type="molecule type" value="Genomic_DNA"/>
</dbReference>
<dbReference type="InterPro" id="IPR046796">
    <property type="entry name" value="Transposase_32_dom"/>
</dbReference>
<protein>
    <recommendedName>
        <fullName evidence="1">Putative plant transposon protein domain-containing protein</fullName>
    </recommendedName>
</protein>
<evidence type="ECO:0000313" key="2">
    <source>
        <dbReference type="EMBL" id="KAK2650667.1"/>
    </source>
</evidence>
<gene>
    <name evidence="2" type="ORF">Ddye_018156</name>
</gene>
<name>A0AAD9UAQ7_9ROSI</name>
<sequence>MPPVKRKGKGESIIKFLNPEDLERFVLFGSRRIRPKRGINMTIFQNTFILETVNTMGWNIYVRTPNMAALELVRKFYYAMVPYQFLHRVPMMVQGRPVQITAHGINQWLDTHTDLSHLIDGLPENEQFEPWNWELAVDLRLDGDPAWNDHRHPLLHSQLKLDTGLWYMFFSFSLSPSTHRTELGYNAARFIYCARNGLCIDIGQIIMKQIFTGGHSSKGPLPFPCLITHFCVVTGINVHEGGWTMFPPMTDMGKWVYNDLAKHRGARLLEDQGDEDDLEDDPNDSDYNVVENIDAIEDDTGPMMDRMLRAI</sequence>
<dbReference type="Proteomes" id="UP001280121">
    <property type="component" value="Unassembled WGS sequence"/>
</dbReference>
<comment type="caution">
    <text evidence="2">The sequence shown here is derived from an EMBL/GenBank/DDBJ whole genome shotgun (WGS) entry which is preliminary data.</text>
</comment>
<organism evidence="2 3">
    <name type="scientific">Dipteronia dyeriana</name>
    <dbReference type="NCBI Taxonomy" id="168575"/>
    <lineage>
        <taxon>Eukaryota</taxon>
        <taxon>Viridiplantae</taxon>
        <taxon>Streptophyta</taxon>
        <taxon>Embryophyta</taxon>
        <taxon>Tracheophyta</taxon>
        <taxon>Spermatophyta</taxon>
        <taxon>Magnoliopsida</taxon>
        <taxon>eudicotyledons</taxon>
        <taxon>Gunneridae</taxon>
        <taxon>Pentapetalae</taxon>
        <taxon>rosids</taxon>
        <taxon>malvids</taxon>
        <taxon>Sapindales</taxon>
        <taxon>Sapindaceae</taxon>
        <taxon>Hippocastanoideae</taxon>
        <taxon>Acereae</taxon>
        <taxon>Dipteronia</taxon>
    </lineage>
</organism>
<reference evidence="2" key="1">
    <citation type="journal article" date="2023" name="Plant J.">
        <title>Genome sequences and population genomics provide insights into the demographic history, inbreeding, and mutation load of two 'living fossil' tree species of Dipteronia.</title>
        <authorList>
            <person name="Feng Y."/>
            <person name="Comes H.P."/>
            <person name="Chen J."/>
            <person name="Zhu S."/>
            <person name="Lu R."/>
            <person name="Zhang X."/>
            <person name="Li P."/>
            <person name="Qiu J."/>
            <person name="Olsen K.M."/>
            <person name="Qiu Y."/>
        </authorList>
    </citation>
    <scope>NUCLEOTIDE SEQUENCE</scope>
    <source>
        <strain evidence="2">KIB01</strain>
    </source>
</reference>